<evidence type="ECO:0000256" key="3">
    <source>
        <dbReference type="ARBA" id="ARBA00023163"/>
    </source>
</evidence>
<dbReference type="GO" id="GO:0000976">
    <property type="term" value="F:transcription cis-regulatory region binding"/>
    <property type="evidence" value="ECO:0007669"/>
    <property type="project" value="TreeGrafter"/>
</dbReference>
<evidence type="ECO:0000313" key="7">
    <source>
        <dbReference type="Proteomes" id="UP000542742"/>
    </source>
</evidence>
<dbReference type="PANTHER" id="PTHR30055:SF234">
    <property type="entry name" value="HTH-TYPE TRANSCRIPTIONAL REGULATOR BETI"/>
    <property type="match status" value="1"/>
</dbReference>
<evidence type="ECO:0000256" key="2">
    <source>
        <dbReference type="ARBA" id="ARBA00023125"/>
    </source>
</evidence>
<keyword evidence="3" id="KW-0804">Transcription</keyword>
<keyword evidence="7" id="KW-1185">Reference proteome</keyword>
<dbReference type="Pfam" id="PF00440">
    <property type="entry name" value="TetR_N"/>
    <property type="match status" value="1"/>
</dbReference>
<dbReference type="InterPro" id="IPR050109">
    <property type="entry name" value="HTH-type_TetR-like_transc_reg"/>
</dbReference>
<dbReference type="SUPFAM" id="SSF46689">
    <property type="entry name" value="Homeodomain-like"/>
    <property type="match status" value="1"/>
</dbReference>
<evidence type="ECO:0000313" key="6">
    <source>
        <dbReference type="EMBL" id="MBB4691750.1"/>
    </source>
</evidence>
<sequence length="211" mass="23248">MRREQGLRDRKKAQTRERIADVAAGLFAERDYDAVSVMDVARAANVSDQTVYNYFPAKQDLVLDRVDEFLELYRHAVLERAEGVSPAAALRPLVEADIDRYRHADPRLARGEFPAQCVESPVLRRFALEFRERQVDTVAASILSTCPALEPIVARAHAAALISVVQTITDQIGASLLNSGPTDALAADMTQAAATAFDDLDRTFRTMTNGS</sequence>
<feature type="DNA-binding region" description="H-T-H motif" evidence="4">
    <location>
        <begin position="36"/>
        <end position="55"/>
    </location>
</feature>
<dbReference type="GO" id="GO:0003700">
    <property type="term" value="F:DNA-binding transcription factor activity"/>
    <property type="evidence" value="ECO:0007669"/>
    <property type="project" value="TreeGrafter"/>
</dbReference>
<feature type="domain" description="HTH tetR-type" evidence="5">
    <location>
        <begin position="13"/>
        <end position="73"/>
    </location>
</feature>
<dbReference type="InterPro" id="IPR009057">
    <property type="entry name" value="Homeodomain-like_sf"/>
</dbReference>
<name>A0A7W7G124_9ACTN</name>
<dbReference type="PROSITE" id="PS50977">
    <property type="entry name" value="HTH_TETR_2"/>
    <property type="match status" value="1"/>
</dbReference>
<dbReference type="AlphaFoldDB" id="A0A7W7G124"/>
<dbReference type="Proteomes" id="UP000542742">
    <property type="component" value="Unassembled WGS sequence"/>
</dbReference>
<dbReference type="RefSeq" id="WP_184950538.1">
    <property type="nucleotide sequence ID" value="NZ_BOMC01000004.1"/>
</dbReference>
<evidence type="ECO:0000259" key="5">
    <source>
        <dbReference type="PROSITE" id="PS50977"/>
    </source>
</evidence>
<dbReference type="Gene3D" id="1.10.357.10">
    <property type="entry name" value="Tetracycline Repressor, domain 2"/>
    <property type="match status" value="1"/>
</dbReference>
<reference evidence="6 7" key="1">
    <citation type="submission" date="2020-08" db="EMBL/GenBank/DDBJ databases">
        <title>Sequencing the genomes of 1000 actinobacteria strains.</title>
        <authorList>
            <person name="Klenk H.-P."/>
        </authorList>
    </citation>
    <scope>NUCLEOTIDE SEQUENCE [LARGE SCALE GENOMIC DNA]</scope>
    <source>
        <strain evidence="6 7">DSM 45518</strain>
    </source>
</reference>
<organism evidence="6 7">
    <name type="scientific">Paractinoplanes abujensis</name>
    <dbReference type="NCBI Taxonomy" id="882441"/>
    <lineage>
        <taxon>Bacteria</taxon>
        <taxon>Bacillati</taxon>
        <taxon>Actinomycetota</taxon>
        <taxon>Actinomycetes</taxon>
        <taxon>Micromonosporales</taxon>
        <taxon>Micromonosporaceae</taxon>
        <taxon>Paractinoplanes</taxon>
    </lineage>
</organism>
<protein>
    <submittedName>
        <fullName evidence="6">AcrR family transcriptional regulator</fullName>
    </submittedName>
</protein>
<dbReference type="PRINTS" id="PR00455">
    <property type="entry name" value="HTHTETR"/>
</dbReference>
<evidence type="ECO:0000256" key="4">
    <source>
        <dbReference type="PROSITE-ProRule" id="PRU00335"/>
    </source>
</evidence>
<gene>
    <name evidence="6" type="ORF">BKA14_001898</name>
</gene>
<evidence type="ECO:0000256" key="1">
    <source>
        <dbReference type="ARBA" id="ARBA00023015"/>
    </source>
</evidence>
<proteinExistence type="predicted"/>
<dbReference type="InterPro" id="IPR001647">
    <property type="entry name" value="HTH_TetR"/>
</dbReference>
<keyword evidence="2 4" id="KW-0238">DNA-binding</keyword>
<keyword evidence="1" id="KW-0805">Transcription regulation</keyword>
<dbReference type="PANTHER" id="PTHR30055">
    <property type="entry name" value="HTH-TYPE TRANSCRIPTIONAL REGULATOR RUTR"/>
    <property type="match status" value="1"/>
</dbReference>
<dbReference type="EMBL" id="JACHMF010000001">
    <property type="protein sequence ID" value="MBB4691750.1"/>
    <property type="molecule type" value="Genomic_DNA"/>
</dbReference>
<accession>A0A7W7G124</accession>
<comment type="caution">
    <text evidence="6">The sequence shown here is derived from an EMBL/GenBank/DDBJ whole genome shotgun (WGS) entry which is preliminary data.</text>
</comment>